<comment type="similarity">
    <text evidence="1">Belongs to the UPF0065 (bug) family.</text>
</comment>
<dbReference type="InterPro" id="IPR005064">
    <property type="entry name" value="BUG"/>
</dbReference>
<dbReference type="OrthoDB" id="8678477at2"/>
<evidence type="ECO:0000256" key="2">
    <source>
        <dbReference type="SAM" id="SignalP"/>
    </source>
</evidence>
<protein>
    <submittedName>
        <fullName evidence="3">Tat pathway signal protein</fullName>
    </submittedName>
</protein>
<comment type="caution">
    <text evidence="3">The sequence shown here is derived from an EMBL/GenBank/DDBJ whole genome shotgun (WGS) entry which is preliminary data.</text>
</comment>
<dbReference type="AlphaFoldDB" id="A0A2N4U884"/>
<dbReference type="Pfam" id="PF03401">
    <property type="entry name" value="TctC"/>
    <property type="match status" value="1"/>
</dbReference>
<reference evidence="3 4" key="1">
    <citation type="submission" date="2017-10" db="EMBL/GenBank/DDBJ databases">
        <title>Two draft genome sequences of Pusillimonas sp. strains isolated from a nitrate- and radionuclide-contaminated groundwater in Russia.</title>
        <authorList>
            <person name="Grouzdev D.S."/>
            <person name="Tourova T.P."/>
            <person name="Goeva M.A."/>
            <person name="Babich T.L."/>
            <person name="Sokolova D.S."/>
            <person name="Abdullin R."/>
            <person name="Poltaraus A.B."/>
            <person name="Toshchakov S.V."/>
            <person name="Nazina T.N."/>
        </authorList>
    </citation>
    <scope>NUCLEOTIDE SEQUENCE [LARGE SCALE GENOMIC DNA]</scope>
    <source>
        <strain evidence="3 4">JR1/69-3-13</strain>
    </source>
</reference>
<dbReference type="PIRSF" id="PIRSF017082">
    <property type="entry name" value="YflP"/>
    <property type="match status" value="1"/>
</dbReference>
<sequence>MKSTIPMKLLMAASALFAAGAVMAKYPDRPVTMIVPFPPGGVTDTVARPIADALGKDLGQPVVVENKAGAGGAIGVGAAARAKPDGYTIMLMLSSISILPEADRILGREPAYDTSDFKAIARITADPTVLVVRADAPWKTAKDFIDYARQSPGKIDYGSSGIYGSMHVPMAMLTNATGIKMTHVPYTGAGPAVAALLGGQVDAISTGPSSVLQHIKAGTLRPLAHWGDKPLATLPDVPSLESLGYNAKFVQWSGIFVPGQVPQEIVDTLRESARRVANDPDVKAKVLGAGSPIEYLDTPEFQAYWDADDKVLRRAVQDIGKVE</sequence>
<evidence type="ECO:0000313" key="4">
    <source>
        <dbReference type="Proteomes" id="UP000234190"/>
    </source>
</evidence>
<keyword evidence="4" id="KW-1185">Reference proteome</keyword>
<dbReference type="Gene3D" id="3.40.190.150">
    <property type="entry name" value="Bordetella uptake gene, domain 1"/>
    <property type="match status" value="1"/>
</dbReference>
<dbReference type="SUPFAM" id="SSF53850">
    <property type="entry name" value="Periplasmic binding protein-like II"/>
    <property type="match status" value="1"/>
</dbReference>
<organism evidence="3 4">
    <name type="scientific">Pollutimonas subterranea</name>
    <dbReference type="NCBI Taxonomy" id="2045210"/>
    <lineage>
        <taxon>Bacteria</taxon>
        <taxon>Pseudomonadati</taxon>
        <taxon>Pseudomonadota</taxon>
        <taxon>Betaproteobacteria</taxon>
        <taxon>Burkholderiales</taxon>
        <taxon>Alcaligenaceae</taxon>
        <taxon>Pollutimonas</taxon>
    </lineage>
</organism>
<dbReference type="EMBL" id="PDNW01000002">
    <property type="protein sequence ID" value="PLC51223.1"/>
    <property type="molecule type" value="Genomic_DNA"/>
</dbReference>
<dbReference type="RefSeq" id="WP_102072541.1">
    <property type="nucleotide sequence ID" value="NZ_PDNW01000002.1"/>
</dbReference>
<dbReference type="PANTHER" id="PTHR42928:SF5">
    <property type="entry name" value="BLR1237 PROTEIN"/>
    <property type="match status" value="1"/>
</dbReference>
<dbReference type="Proteomes" id="UP000234190">
    <property type="component" value="Unassembled WGS sequence"/>
</dbReference>
<name>A0A2N4U884_9BURK</name>
<dbReference type="CDD" id="cd07012">
    <property type="entry name" value="PBP2_Bug_TTT"/>
    <property type="match status" value="1"/>
</dbReference>
<feature type="chain" id="PRO_5014988802" evidence="2">
    <location>
        <begin position="25"/>
        <end position="323"/>
    </location>
</feature>
<dbReference type="PANTHER" id="PTHR42928">
    <property type="entry name" value="TRICARBOXYLATE-BINDING PROTEIN"/>
    <property type="match status" value="1"/>
</dbReference>
<accession>A0A2N4U884</accession>
<proteinExistence type="inferred from homology"/>
<dbReference type="Gene3D" id="3.40.190.10">
    <property type="entry name" value="Periplasmic binding protein-like II"/>
    <property type="match status" value="1"/>
</dbReference>
<gene>
    <name evidence="3" type="ORF">CR159_03040</name>
</gene>
<feature type="signal peptide" evidence="2">
    <location>
        <begin position="1"/>
        <end position="24"/>
    </location>
</feature>
<evidence type="ECO:0000313" key="3">
    <source>
        <dbReference type="EMBL" id="PLC51223.1"/>
    </source>
</evidence>
<keyword evidence="2" id="KW-0732">Signal</keyword>
<dbReference type="InterPro" id="IPR042100">
    <property type="entry name" value="Bug_dom1"/>
</dbReference>
<evidence type="ECO:0000256" key="1">
    <source>
        <dbReference type="ARBA" id="ARBA00006987"/>
    </source>
</evidence>